<keyword evidence="3" id="KW-1185">Reference proteome</keyword>
<feature type="compositionally biased region" description="Basic and acidic residues" evidence="1">
    <location>
        <begin position="50"/>
        <end position="60"/>
    </location>
</feature>
<feature type="region of interest" description="Disordered" evidence="1">
    <location>
        <begin position="97"/>
        <end position="137"/>
    </location>
</feature>
<reference evidence="2 3" key="1">
    <citation type="submission" date="2024-02" db="EMBL/GenBank/DDBJ databases">
        <title>High-quality chromosome-scale genome assembly of Pensacola bahiagrass (Paspalum notatum Flugge var. saurae).</title>
        <authorList>
            <person name="Vega J.M."/>
            <person name="Podio M."/>
            <person name="Orjuela J."/>
            <person name="Siena L.A."/>
            <person name="Pessino S.C."/>
            <person name="Combes M.C."/>
            <person name="Mariac C."/>
            <person name="Albertini E."/>
            <person name="Pupilli F."/>
            <person name="Ortiz J.P.A."/>
            <person name="Leblanc O."/>
        </authorList>
    </citation>
    <scope>NUCLEOTIDE SEQUENCE [LARGE SCALE GENOMIC DNA]</scope>
    <source>
        <strain evidence="2">R1</strain>
        <tissue evidence="2">Leaf</tissue>
    </source>
</reference>
<organism evidence="2 3">
    <name type="scientific">Paspalum notatum var. saurae</name>
    <dbReference type="NCBI Taxonomy" id="547442"/>
    <lineage>
        <taxon>Eukaryota</taxon>
        <taxon>Viridiplantae</taxon>
        <taxon>Streptophyta</taxon>
        <taxon>Embryophyta</taxon>
        <taxon>Tracheophyta</taxon>
        <taxon>Spermatophyta</taxon>
        <taxon>Magnoliopsida</taxon>
        <taxon>Liliopsida</taxon>
        <taxon>Poales</taxon>
        <taxon>Poaceae</taxon>
        <taxon>PACMAD clade</taxon>
        <taxon>Panicoideae</taxon>
        <taxon>Andropogonodae</taxon>
        <taxon>Paspaleae</taxon>
        <taxon>Paspalinae</taxon>
        <taxon>Paspalum</taxon>
    </lineage>
</organism>
<feature type="compositionally biased region" description="Low complexity" evidence="1">
    <location>
        <begin position="106"/>
        <end position="127"/>
    </location>
</feature>
<dbReference type="Proteomes" id="UP001341281">
    <property type="component" value="Chromosome 01"/>
</dbReference>
<dbReference type="EMBL" id="CP144745">
    <property type="protein sequence ID" value="WVZ51372.1"/>
    <property type="molecule type" value="Genomic_DNA"/>
</dbReference>
<evidence type="ECO:0000313" key="3">
    <source>
        <dbReference type="Proteomes" id="UP001341281"/>
    </source>
</evidence>
<evidence type="ECO:0000256" key="1">
    <source>
        <dbReference type="SAM" id="MobiDB-lite"/>
    </source>
</evidence>
<sequence length="192" mass="20551">MADLPTPRGLPLSRTQPPASRPASMAGIRHEEPPAAAMAGRRWGGGGGRSGKEASEEVARRPRCGGEGGGGDAEGGGGGERRTLRRLSLPLSVRLESETLSPHFAPLPRSLSSAPTPAPALTPNSTARSQPGNHLPLLAVPTSRHKVDCKPSSPPLRAGRWLCGEGRCERCLISRRERRRRRCCPRRGWQID</sequence>
<proteinExistence type="predicted"/>
<gene>
    <name evidence="2" type="ORF">U9M48_002524</name>
</gene>
<evidence type="ECO:0000313" key="2">
    <source>
        <dbReference type="EMBL" id="WVZ51372.1"/>
    </source>
</evidence>
<accession>A0AAQ3PHU8</accession>
<feature type="compositionally biased region" description="Gly residues" evidence="1">
    <location>
        <begin position="65"/>
        <end position="78"/>
    </location>
</feature>
<protein>
    <submittedName>
        <fullName evidence="2">Uncharacterized protein</fullName>
    </submittedName>
</protein>
<feature type="region of interest" description="Disordered" evidence="1">
    <location>
        <begin position="1"/>
        <end position="85"/>
    </location>
</feature>
<name>A0AAQ3PHU8_PASNO</name>
<dbReference type="AlphaFoldDB" id="A0AAQ3PHU8"/>